<name>A0A2P8DEY7_9ACTN</name>
<evidence type="ECO:0000313" key="1">
    <source>
        <dbReference type="EMBL" id="PSK95783.1"/>
    </source>
</evidence>
<proteinExistence type="predicted"/>
<dbReference type="EMBL" id="PYGE01000028">
    <property type="protein sequence ID" value="PSK95783.1"/>
    <property type="molecule type" value="Genomic_DNA"/>
</dbReference>
<accession>A0A2P8DEY7</accession>
<keyword evidence="2" id="KW-1185">Reference proteome</keyword>
<dbReference type="RefSeq" id="WP_205741128.1">
    <property type="nucleotide sequence ID" value="NZ_PYGE01000028.1"/>
</dbReference>
<reference evidence="1 2" key="1">
    <citation type="submission" date="2018-03" db="EMBL/GenBank/DDBJ databases">
        <title>Genomic Encyclopedia of Archaeal and Bacterial Type Strains, Phase II (KMG-II): from individual species to whole genera.</title>
        <authorList>
            <person name="Goeker M."/>
        </authorList>
    </citation>
    <scope>NUCLEOTIDE SEQUENCE [LARGE SCALE GENOMIC DNA]</scope>
    <source>
        <strain evidence="1 2">DSM 45211</strain>
    </source>
</reference>
<evidence type="ECO:0000313" key="2">
    <source>
        <dbReference type="Proteomes" id="UP000243528"/>
    </source>
</evidence>
<protein>
    <submittedName>
        <fullName evidence="1">Uncharacterized protein</fullName>
    </submittedName>
</protein>
<comment type="caution">
    <text evidence="1">The sequence shown here is derived from an EMBL/GenBank/DDBJ whole genome shotgun (WGS) entry which is preliminary data.</text>
</comment>
<dbReference type="Proteomes" id="UP000243528">
    <property type="component" value="Unassembled WGS sequence"/>
</dbReference>
<organism evidence="1 2">
    <name type="scientific">Haloactinopolyspora alba</name>
    <dbReference type="NCBI Taxonomy" id="648780"/>
    <lineage>
        <taxon>Bacteria</taxon>
        <taxon>Bacillati</taxon>
        <taxon>Actinomycetota</taxon>
        <taxon>Actinomycetes</taxon>
        <taxon>Jiangellales</taxon>
        <taxon>Jiangellaceae</taxon>
        <taxon>Haloactinopolyspora</taxon>
    </lineage>
</organism>
<dbReference type="AlphaFoldDB" id="A0A2P8DEY7"/>
<gene>
    <name evidence="1" type="ORF">CLV30_12835</name>
</gene>
<sequence>MDDNTTSDNRTDGPDVHPATAAVLRHFDYSHLPPHLAEVSKPFHDLAHRLVALTGPEVTTSLGKLIEAKDWAVRAAVVASRQ</sequence>